<dbReference type="InterPro" id="IPR036388">
    <property type="entry name" value="WH-like_DNA-bd_sf"/>
</dbReference>
<dbReference type="KEGG" id="ail:FLP10_09340"/>
<gene>
    <name evidence="5" type="ORF">FLP10_09340</name>
</gene>
<dbReference type="SUPFAM" id="SSF46785">
    <property type="entry name" value="Winged helix' DNA-binding domain"/>
    <property type="match status" value="1"/>
</dbReference>
<dbReference type="Proteomes" id="UP000324678">
    <property type="component" value="Chromosome"/>
</dbReference>
<dbReference type="GO" id="GO:0003677">
    <property type="term" value="F:DNA binding"/>
    <property type="evidence" value="ECO:0007669"/>
    <property type="project" value="UniProtKB-KW"/>
</dbReference>
<dbReference type="InterPro" id="IPR008920">
    <property type="entry name" value="TF_FadR/GntR_C"/>
</dbReference>
<keyword evidence="6" id="KW-1185">Reference proteome</keyword>
<dbReference type="PROSITE" id="PS50949">
    <property type="entry name" value="HTH_GNTR"/>
    <property type="match status" value="1"/>
</dbReference>
<evidence type="ECO:0000256" key="2">
    <source>
        <dbReference type="ARBA" id="ARBA00023125"/>
    </source>
</evidence>
<sequence length="234" mass="25535">MPSARLGVAVVHGLVTAIVTGEIAAGELLPPEQPLTAHFGVSRTVIRESVKRLEEKGLVRAVQGRGTVVQPHASWNILDPVVLSVLLEHDDTLGVLDELTIVRSALEGTMSAESARRRDDGDLARLDDALSRMHAVKDDPVAFAQGDADFHHLVMAISGIGLAENITHILYERARTSDRFARNQTKTAFELTLEEHQRVLDAIRSGDPVAAETAMRAHIDDAWQRRRPTNAARG</sequence>
<feature type="domain" description="HTH gntR-type" evidence="4">
    <location>
        <begin position="4"/>
        <end position="72"/>
    </location>
</feature>
<dbReference type="Gene3D" id="1.10.10.10">
    <property type="entry name" value="Winged helix-like DNA-binding domain superfamily/Winged helix DNA-binding domain"/>
    <property type="match status" value="1"/>
</dbReference>
<dbReference type="PANTHER" id="PTHR43537">
    <property type="entry name" value="TRANSCRIPTIONAL REGULATOR, GNTR FAMILY"/>
    <property type="match status" value="1"/>
</dbReference>
<keyword evidence="3" id="KW-0804">Transcription</keyword>
<dbReference type="SUPFAM" id="SSF48008">
    <property type="entry name" value="GntR ligand-binding domain-like"/>
    <property type="match status" value="1"/>
</dbReference>
<keyword evidence="1" id="KW-0805">Transcription regulation</keyword>
<dbReference type="Pfam" id="PF00392">
    <property type="entry name" value="GntR"/>
    <property type="match status" value="1"/>
</dbReference>
<evidence type="ECO:0000313" key="5">
    <source>
        <dbReference type="EMBL" id="QEO16171.1"/>
    </source>
</evidence>
<evidence type="ECO:0000259" key="4">
    <source>
        <dbReference type="PROSITE" id="PS50949"/>
    </source>
</evidence>
<dbReference type="Gene3D" id="1.20.120.530">
    <property type="entry name" value="GntR ligand-binding domain-like"/>
    <property type="match status" value="1"/>
</dbReference>
<dbReference type="CDD" id="cd07377">
    <property type="entry name" value="WHTH_GntR"/>
    <property type="match status" value="1"/>
</dbReference>
<reference evidence="5 6" key="1">
    <citation type="submission" date="2019-09" db="EMBL/GenBank/DDBJ databases">
        <title>Genome sequencing of strain KACC 19306.</title>
        <authorList>
            <person name="Heo J."/>
            <person name="Kim S.-J."/>
            <person name="Kim J.-S."/>
            <person name="Hong S.-B."/>
            <person name="Kwon S.-W."/>
        </authorList>
    </citation>
    <scope>NUCLEOTIDE SEQUENCE [LARGE SCALE GENOMIC DNA]</scope>
    <source>
        <strain evidence="5 6">KACC 19306</strain>
    </source>
</reference>
<keyword evidence="2" id="KW-0238">DNA-binding</keyword>
<dbReference type="GO" id="GO:0003700">
    <property type="term" value="F:DNA-binding transcription factor activity"/>
    <property type="evidence" value="ECO:0007669"/>
    <property type="project" value="InterPro"/>
</dbReference>
<dbReference type="EMBL" id="CP043505">
    <property type="protein sequence ID" value="QEO16171.1"/>
    <property type="molecule type" value="Genomic_DNA"/>
</dbReference>
<dbReference type="InterPro" id="IPR036390">
    <property type="entry name" value="WH_DNA-bd_sf"/>
</dbReference>
<dbReference type="InterPro" id="IPR011711">
    <property type="entry name" value="GntR_C"/>
</dbReference>
<dbReference type="PANTHER" id="PTHR43537:SF44">
    <property type="entry name" value="GNTR FAMILY REGULATORY PROTEIN"/>
    <property type="match status" value="1"/>
</dbReference>
<accession>A0A5C1YJT4</accession>
<dbReference type="PRINTS" id="PR00035">
    <property type="entry name" value="HTHGNTR"/>
</dbReference>
<dbReference type="AlphaFoldDB" id="A0A5C1YJT4"/>
<protein>
    <submittedName>
        <fullName evidence="5">FadR family transcriptional regulator</fullName>
    </submittedName>
</protein>
<dbReference type="InterPro" id="IPR000524">
    <property type="entry name" value="Tscrpt_reg_HTH_GntR"/>
</dbReference>
<evidence type="ECO:0000256" key="3">
    <source>
        <dbReference type="ARBA" id="ARBA00023163"/>
    </source>
</evidence>
<evidence type="ECO:0000256" key="1">
    <source>
        <dbReference type="ARBA" id="ARBA00023015"/>
    </source>
</evidence>
<proteinExistence type="predicted"/>
<dbReference type="SMART" id="SM00345">
    <property type="entry name" value="HTH_GNTR"/>
    <property type="match status" value="1"/>
</dbReference>
<evidence type="ECO:0000313" key="6">
    <source>
        <dbReference type="Proteomes" id="UP000324678"/>
    </source>
</evidence>
<dbReference type="OrthoDB" id="4164516at2"/>
<dbReference type="Pfam" id="PF07729">
    <property type="entry name" value="FCD"/>
    <property type="match status" value="1"/>
</dbReference>
<organism evidence="5 6">
    <name type="scientific">Agromyces intestinalis</name>
    <dbReference type="NCBI Taxonomy" id="2592652"/>
    <lineage>
        <taxon>Bacteria</taxon>
        <taxon>Bacillati</taxon>
        <taxon>Actinomycetota</taxon>
        <taxon>Actinomycetes</taxon>
        <taxon>Micrococcales</taxon>
        <taxon>Microbacteriaceae</taxon>
        <taxon>Agromyces</taxon>
    </lineage>
</organism>
<name>A0A5C1YJT4_9MICO</name>
<dbReference type="SMART" id="SM00895">
    <property type="entry name" value="FCD"/>
    <property type="match status" value="1"/>
</dbReference>